<dbReference type="GO" id="GO:0005524">
    <property type="term" value="F:ATP binding"/>
    <property type="evidence" value="ECO:0007669"/>
    <property type="project" value="InterPro"/>
</dbReference>
<dbReference type="OrthoDB" id="3046016at2759"/>
<feature type="compositionally biased region" description="Basic and acidic residues" evidence="1">
    <location>
        <begin position="447"/>
        <end position="465"/>
    </location>
</feature>
<organism evidence="3 4">
    <name type="scientific">Anthoscopus minutus</name>
    <name type="common">Southern penduline-tit</name>
    <dbReference type="NCBI Taxonomy" id="156561"/>
    <lineage>
        <taxon>Eukaryota</taxon>
        <taxon>Metazoa</taxon>
        <taxon>Chordata</taxon>
        <taxon>Craniata</taxon>
        <taxon>Vertebrata</taxon>
        <taxon>Euteleostomi</taxon>
        <taxon>Archelosauria</taxon>
        <taxon>Archosauria</taxon>
        <taxon>Dinosauria</taxon>
        <taxon>Saurischia</taxon>
        <taxon>Theropoda</taxon>
        <taxon>Coelurosauria</taxon>
        <taxon>Aves</taxon>
        <taxon>Neognathae</taxon>
        <taxon>Neoaves</taxon>
        <taxon>Telluraves</taxon>
        <taxon>Australaves</taxon>
        <taxon>Passeriformes</taxon>
        <taxon>Paridae</taxon>
        <taxon>Anthoscopus</taxon>
    </lineage>
</organism>
<feature type="region of interest" description="Disordered" evidence="1">
    <location>
        <begin position="447"/>
        <end position="480"/>
    </location>
</feature>
<evidence type="ECO:0000256" key="1">
    <source>
        <dbReference type="SAM" id="MobiDB-lite"/>
    </source>
</evidence>
<dbReference type="InterPro" id="IPR027417">
    <property type="entry name" value="P-loop_NTPase"/>
</dbReference>
<feature type="domain" description="ATPase AAA-type core" evidence="2">
    <location>
        <begin position="564"/>
        <end position="679"/>
    </location>
</feature>
<evidence type="ECO:0000313" key="3">
    <source>
        <dbReference type="EMBL" id="NXQ61563.1"/>
    </source>
</evidence>
<dbReference type="Pfam" id="PF00612">
    <property type="entry name" value="IQ"/>
    <property type="match status" value="1"/>
</dbReference>
<comment type="caution">
    <text evidence="3">The sequence shown here is derived from an EMBL/GenBank/DDBJ whole genome shotgun (WGS) entry which is preliminary data.</text>
</comment>
<feature type="non-terminal residue" evidence="3">
    <location>
        <position position="798"/>
    </location>
</feature>
<dbReference type="InterPro" id="IPR000048">
    <property type="entry name" value="IQ_motif_EF-hand-BS"/>
</dbReference>
<feature type="compositionally biased region" description="Basic and acidic residues" evidence="1">
    <location>
        <begin position="343"/>
        <end position="362"/>
    </location>
</feature>
<dbReference type="Pfam" id="PF00004">
    <property type="entry name" value="AAA"/>
    <property type="match status" value="1"/>
</dbReference>
<name>A0A7L2EHI1_ANTMN</name>
<dbReference type="SUPFAM" id="SSF52540">
    <property type="entry name" value="P-loop containing nucleoside triphosphate hydrolases"/>
    <property type="match status" value="1"/>
</dbReference>
<protein>
    <submittedName>
        <fullName evidence="3">DRC11 protein</fullName>
    </submittedName>
</protein>
<reference evidence="3 4" key="1">
    <citation type="submission" date="2019-09" db="EMBL/GenBank/DDBJ databases">
        <title>Bird 10,000 Genomes (B10K) Project - Family phase.</title>
        <authorList>
            <person name="Zhang G."/>
        </authorList>
    </citation>
    <scope>NUCLEOTIDE SEQUENCE [LARGE SCALE GENOMIC DNA]</scope>
    <source>
        <strain evidence="3">B10K-DU-011-42</strain>
        <tissue evidence="3">Muscle</tissue>
    </source>
</reference>
<sequence length="798" mass="92156">FPISSYTKMWADSQRELDTMLQREREEFLQPEEDLEKVKKMLAMAYIKYLEIFRNLEEAHDNLIHQQKRAAVQQVLDGVIGRILEIKKEMVALDISECHYLDDFLIDLKRVPQDLEIPIPKYFVKENLRILQEREEYLQGILLNAGLLQMKEPVKAMTLEEAIKVIQVAERARQGRARAAFMKKIFLEEKRQSKKKEQETGRNPDDAAICIQKVWRGYSQRKKTEKLWEEEMIFLGMTSAEMMNGTGMLPPHLEAKSILQEPNVWQGGVQKREDFSFRQELRRTEGPNIKETLQDQITQCFVECRHITGRFPDYPPEKIGGSKAIFIEKHPEQVAEELAARREAEERMKEKNAKGGKEEIKQKKPPKAGKPVVDLRWKIGPSNFLSMLEEESAHYQVFWENRDHKSDFLQDHDPELIKGEERKEVEEEIRVQVDEVMQEKLLKVKRAVDRETGPQGRAGKEGREEKRHRKPRKGGHENLMMSPACRTIDSLFQELAEEGLLIQVKHVNLSDYFGYYDALRHLARTKGAQPMPSIPEVRQLVALYGILPLGSQTVHENAPLVKSLLLAGPAGVGKKMLVHTICSETGANLFKLSPSNIAGKYPGKDNLIMVLHMILKVGKELQPSVVWIEDTERMFPKATPKGEEEMNLKRLAKILPQFLRALKPKDRVLLLGTTRRPFDANVGPFLKVYQKIILIPKPDYLTRCGKYFKSSSFLKIPASLWKRYILQRGGVLTKQMNLHCLAEVSDGFTQGHIVDVVHNVLTELRLLQMDRKPLRTVEFVTSLARHDPVYREEEEAFQ</sequence>
<dbReference type="InterPro" id="IPR052267">
    <property type="entry name" value="N-DRC_Component"/>
</dbReference>
<proteinExistence type="predicted"/>
<dbReference type="InterPro" id="IPR003959">
    <property type="entry name" value="ATPase_AAA_core"/>
</dbReference>
<dbReference type="PANTHER" id="PTHR14690:SF0">
    <property type="entry name" value="IQ MOTIF CONTAINING WITH AAA DOMAIN 1"/>
    <property type="match status" value="1"/>
</dbReference>
<evidence type="ECO:0000313" key="4">
    <source>
        <dbReference type="Proteomes" id="UP000554720"/>
    </source>
</evidence>
<gene>
    <name evidence="3" type="primary">Iqca1</name>
    <name evidence="3" type="ORF">ANTMIN_R02398</name>
</gene>
<dbReference type="GO" id="GO:0016887">
    <property type="term" value="F:ATP hydrolysis activity"/>
    <property type="evidence" value="ECO:0007669"/>
    <property type="project" value="InterPro"/>
</dbReference>
<feature type="non-terminal residue" evidence="3">
    <location>
        <position position="1"/>
    </location>
</feature>
<feature type="region of interest" description="Disordered" evidence="1">
    <location>
        <begin position="343"/>
        <end position="369"/>
    </location>
</feature>
<dbReference type="PANTHER" id="PTHR14690">
    <property type="entry name" value="IQ MOTIF CONTAINING WITH AAA DOMAIN 1"/>
    <property type="match status" value="1"/>
</dbReference>
<dbReference type="AlphaFoldDB" id="A0A7L2EHI1"/>
<dbReference type="PROSITE" id="PS50096">
    <property type="entry name" value="IQ"/>
    <property type="match status" value="1"/>
</dbReference>
<accession>A0A7L2EHI1</accession>
<evidence type="ECO:0000259" key="2">
    <source>
        <dbReference type="Pfam" id="PF00004"/>
    </source>
</evidence>
<dbReference type="EMBL" id="VWYI01038218">
    <property type="protein sequence ID" value="NXQ61563.1"/>
    <property type="molecule type" value="Genomic_DNA"/>
</dbReference>
<keyword evidence="4" id="KW-1185">Reference proteome</keyword>
<dbReference type="Gene3D" id="3.40.50.300">
    <property type="entry name" value="P-loop containing nucleotide triphosphate hydrolases"/>
    <property type="match status" value="1"/>
</dbReference>
<dbReference type="Proteomes" id="UP000554720">
    <property type="component" value="Unassembled WGS sequence"/>
</dbReference>